<dbReference type="InterPro" id="IPR001343">
    <property type="entry name" value="Hemolysn_Ca-bd"/>
</dbReference>
<keyword evidence="2" id="KW-0964">Secreted</keyword>
<dbReference type="Proteomes" id="UP001055125">
    <property type="component" value="Unassembled WGS sequence"/>
</dbReference>
<evidence type="ECO:0000256" key="1">
    <source>
        <dbReference type="ARBA" id="ARBA00004613"/>
    </source>
</evidence>
<comment type="subcellular location">
    <subcellularLocation>
        <location evidence="1">Secreted</location>
    </subcellularLocation>
</comment>
<sequence>MAYSSSYDLVIFSDRGPYIGGYDVNLDFLTDTTFVSYGNYYNETYRYYDLYNDGPMPESYEQTSSVDVEQDGLSITFNTIARHTFRELEYSTQYYEEITEYSTSYRRLSNGYLAISFMTEEESDLGDRESEQFLLDTSYPDGYFSLRSAVEDGNKTSIISIYGNNTLRTTNVAESITTGHGDDIIDGRGGADTMSGSYGNDTYYVDNAADVVIESDNTDGTEIDTIISSVSLSLGAFRLPYLQRANIENLTLAGSNAINGTGNELDNRLTGNVAANTLVGGAGNDWLDGGIGADALTGGTGDDTYMVDSVGDVVTELAGEGTDLVWAGVSYTLSAEVENLRLIYGSSAFDGTGNTLDNSIIGNDAANRLDGGLGADRMDGRRGDDTYVVDNIGDTIVDSSGTDTVETSLNSYILGNALENLTYTGSASFAGTGNVSANRITSGSGNDTLNGGAGADILVGGAGNDVYVVDNIADTVIETTSTGTDAGGVELVNSSVSFTLGAFVENLTLTGTGAINATGNALANNLIGNGAANILDGLNGNDVLTGNAGADTLNGGTENDVLTGGEGNDILDGGADLDTVVLSGRRSDYAVAKGSDGLIVSDLRAGGPDGIDTVLNVEAFQFLGGQTTPIGTIQNSFASQTLQGTSGQDVFLFDTALGLSLGNDTIRNFGAGDRLVTTTRLYDANEDGRVTANGSDRFLLPDLVYDGVSDTGSVKVFSTTGRAVTNLVLAETTVRDGISYHSYAALGDTTSPAVGVYAGTAAADTFTAASGASWTINGLGGNDILTGADKADTLNGGEGDDRLAGGGGNDTVEGGLGRDTVVFTGSRADYNVAKSGSGLSVTGSNTGAGDGTDLITGAERFEFAGGSGAPAGALVSTDLSETLQGTSGRDVFYFDTEVGLGLGTDTIRNFASGDRIVTTTRLYDANEDGRVTANGSDRFLLPDTIYDAVSDTGSLKVLTATGGVVSNLRHVGDVTQGDGMVFHVYAASSDTTNWLLA</sequence>
<keyword evidence="4" id="KW-1185">Reference proteome</keyword>
<comment type="caution">
    <text evidence="3">The sequence shown here is derived from an EMBL/GenBank/DDBJ whole genome shotgun (WGS) entry which is preliminary data.</text>
</comment>
<evidence type="ECO:0008006" key="5">
    <source>
        <dbReference type="Google" id="ProtNLM"/>
    </source>
</evidence>
<evidence type="ECO:0000313" key="3">
    <source>
        <dbReference type="EMBL" id="GJD96988.1"/>
    </source>
</evidence>
<organism evidence="3 4">
    <name type="scientific">Methylobacterium iners</name>
    <dbReference type="NCBI Taxonomy" id="418707"/>
    <lineage>
        <taxon>Bacteria</taxon>
        <taxon>Pseudomonadati</taxon>
        <taxon>Pseudomonadota</taxon>
        <taxon>Alphaproteobacteria</taxon>
        <taxon>Hyphomicrobiales</taxon>
        <taxon>Methylobacteriaceae</taxon>
        <taxon>Methylobacterium</taxon>
    </lineage>
</organism>
<proteinExistence type="predicted"/>
<evidence type="ECO:0000313" key="4">
    <source>
        <dbReference type="Proteomes" id="UP001055125"/>
    </source>
</evidence>
<dbReference type="PANTHER" id="PTHR38340:SF1">
    <property type="entry name" value="S-LAYER PROTEIN"/>
    <property type="match status" value="1"/>
</dbReference>
<dbReference type="InterPro" id="IPR018511">
    <property type="entry name" value="Hemolysin-typ_Ca-bd_CS"/>
</dbReference>
<dbReference type="Pfam" id="PF00353">
    <property type="entry name" value="HemolysinCabind"/>
    <property type="match status" value="6"/>
</dbReference>
<dbReference type="InterPro" id="IPR050557">
    <property type="entry name" value="RTX_toxin/Mannuronan_C5-epim"/>
</dbReference>
<reference evidence="3" key="2">
    <citation type="submission" date="2021-08" db="EMBL/GenBank/DDBJ databases">
        <authorList>
            <person name="Tani A."/>
            <person name="Ola A."/>
            <person name="Ogura Y."/>
            <person name="Katsura K."/>
            <person name="Hayashi T."/>
        </authorList>
    </citation>
    <scope>NUCLEOTIDE SEQUENCE</scope>
    <source>
        <strain evidence="3">DSM 19015</strain>
    </source>
</reference>
<dbReference type="PANTHER" id="PTHR38340">
    <property type="entry name" value="S-LAYER PROTEIN"/>
    <property type="match status" value="1"/>
</dbReference>
<accession>A0ABQ4S3G6</accession>
<dbReference type="InterPro" id="IPR011049">
    <property type="entry name" value="Serralysin-like_metalloprot_C"/>
</dbReference>
<dbReference type="Gene3D" id="2.150.10.10">
    <property type="entry name" value="Serralysin-like metalloprotease, C-terminal"/>
    <property type="match status" value="4"/>
</dbReference>
<name>A0ABQ4S3G6_9HYPH</name>
<evidence type="ECO:0000256" key="2">
    <source>
        <dbReference type="ARBA" id="ARBA00022525"/>
    </source>
</evidence>
<protein>
    <recommendedName>
        <fullName evidence="5">Calcium-binding protein</fullName>
    </recommendedName>
</protein>
<dbReference type="EMBL" id="BPQP01000073">
    <property type="protein sequence ID" value="GJD96988.1"/>
    <property type="molecule type" value="Genomic_DNA"/>
</dbReference>
<dbReference type="PROSITE" id="PS00330">
    <property type="entry name" value="HEMOLYSIN_CALCIUM"/>
    <property type="match status" value="5"/>
</dbReference>
<gene>
    <name evidence="3" type="ORF">OCOJLMKI_4216</name>
</gene>
<dbReference type="PRINTS" id="PR00313">
    <property type="entry name" value="CABNDNGRPT"/>
</dbReference>
<dbReference type="SUPFAM" id="SSF51120">
    <property type="entry name" value="beta-Roll"/>
    <property type="match status" value="4"/>
</dbReference>
<reference evidence="3" key="1">
    <citation type="journal article" date="2021" name="Front. Microbiol.">
        <title>Comprehensive Comparative Genomics and Phenotyping of Methylobacterium Species.</title>
        <authorList>
            <person name="Alessa O."/>
            <person name="Ogura Y."/>
            <person name="Fujitani Y."/>
            <person name="Takami H."/>
            <person name="Hayashi T."/>
            <person name="Sahin N."/>
            <person name="Tani A."/>
        </authorList>
    </citation>
    <scope>NUCLEOTIDE SEQUENCE</scope>
    <source>
        <strain evidence="3">DSM 19015</strain>
    </source>
</reference>